<evidence type="ECO:0000259" key="4">
    <source>
        <dbReference type="Pfam" id="PF08125"/>
    </source>
</evidence>
<dbReference type="Gene3D" id="1.10.1040.10">
    <property type="entry name" value="N-(1-d-carboxylethyl)-l-norvaline Dehydrogenase, domain 2"/>
    <property type="match status" value="1"/>
</dbReference>
<dbReference type="InterPro" id="IPR013328">
    <property type="entry name" value="6PGD_dom2"/>
</dbReference>
<dbReference type="Pfam" id="PF08125">
    <property type="entry name" value="Mannitol_dh_C"/>
    <property type="match status" value="1"/>
</dbReference>
<dbReference type="Proteomes" id="UP001559025">
    <property type="component" value="Unassembled WGS sequence"/>
</dbReference>
<proteinExistence type="predicted"/>
<dbReference type="InterPro" id="IPR013118">
    <property type="entry name" value="Mannitol_DH_C"/>
</dbReference>
<keyword evidence="1 5" id="KW-0560">Oxidoreductase</keyword>
<feature type="domain" description="Mannitol dehydrogenase C-terminal" evidence="4">
    <location>
        <begin position="287"/>
        <end position="476"/>
    </location>
</feature>
<reference evidence="5 6" key="1">
    <citation type="submission" date="2024-01" db="EMBL/GenBank/DDBJ databases">
        <title>New evidence supports the origin of RcGTA from prophage.</title>
        <authorList>
            <person name="Xu Y."/>
            <person name="Liu B."/>
            <person name="Chen F."/>
        </authorList>
    </citation>
    <scope>NUCLEOTIDE SEQUENCE [LARGE SCALE GENOMIC DNA]</scope>
    <source>
        <strain evidence="5 6">CBW1107-2</strain>
    </source>
</reference>
<dbReference type="EC" id="1.1.1.-" evidence="5"/>
<accession>A0ABV3WNI0</accession>
<dbReference type="InterPro" id="IPR036291">
    <property type="entry name" value="NAD(P)-bd_dom_sf"/>
</dbReference>
<gene>
    <name evidence="5" type="ORF">V1479_02685</name>
</gene>
<evidence type="ECO:0000259" key="3">
    <source>
        <dbReference type="Pfam" id="PF01232"/>
    </source>
</evidence>
<dbReference type="InterPro" id="IPR013131">
    <property type="entry name" value="Mannitol_DH_N"/>
</dbReference>
<keyword evidence="6" id="KW-1185">Reference proteome</keyword>
<dbReference type="PANTHER" id="PTHR43362">
    <property type="entry name" value="MANNITOL DEHYDROGENASE DSF1-RELATED"/>
    <property type="match status" value="1"/>
</dbReference>
<dbReference type="PANTHER" id="PTHR43362:SF1">
    <property type="entry name" value="MANNITOL DEHYDROGENASE 2-RELATED"/>
    <property type="match status" value="1"/>
</dbReference>
<dbReference type="SUPFAM" id="SSF51735">
    <property type="entry name" value="NAD(P)-binding Rossmann-fold domains"/>
    <property type="match status" value="1"/>
</dbReference>
<dbReference type="RefSeq" id="WP_368801543.1">
    <property type="nucleotide sequence ID" value="NZ_JAZHFV010000001.1"/>
</dbReference>
<dbReference type="GO" id="GO:0016491">
    <property type="term" value="F:oxidoreductase activity"/>
    <property type="evidence" value="ECO:0007669"/>
    <property type="project" value="UniProtKB-KW"/>
</dbReference>
<feature type="domain" description="Mannitol dehydrogenase N-terminal" evidence="3">
    <location>
        <begin position="30"/>
        <end position="278"/>
    </location>
</feature>
<dbReference type="Gene3D" id="3.40.50.720">
    <property type="entry name" value="NAD(P)-binding Rossmann-like Domain"/>
    <property type="match status" value="1"/>
</dbReference>
<name>A0ABV3WNI0_9HYPH</name>
<evidence type="ECO:0000256" key="2">
    <source>
        <dbReference type="ARBA" id="ARBA00023027"/>
    </source>
</evidence>
<comment type="caution">
    <text evidence="5">The sequence shown here is derived from an EMBL/GenBank/DDBJ whole genome shotgun (WGS) entry which is preliminary data.</text>
</comment>
<dbReference type="InterPro" id="IPR050988">
    <property type="entry name" value="Mannitol_DH/Oxidoreductase"/>
</dbReference>
<dbReference type="InterPro" id="IPR023027">
    <property type="entry name" value="Mannitol_DH_CS"/>
</dbReference>
<dbReference type="InterPro" id="IPR008927">
    <property type="entry name" value="6-PGluconate_DH-like_C_sf"/>
</dbReference>
<dbReference type="Pfam" id="PF01232">
    <property type="entry name" value="Mannitol_dh"/>
    <property type="match status" value="1"/>
</dbReference>
<evidence type="ECO:0000256" key="1">
    <source>
        <dbReference type="ARBA" id="ARBA00023002"/>
    </source>
</evidence>
<dbReference type="PRINTS" id="PR00084">
    <property type="entry name" value="MTLDHDRGNASE"/>
</dbReference>
<sequence length="503" mass="54627">MATTLSLATLDRLPEGIARPQYQREALSPGILHFGVGNFHRAHQVAYLDDLFNAGRGHDWAIVGAGVLEAERTGRQKLAAQDFLSTLVEQDAGHMSARVTGAMIDFVEPGDAQATIERLADPAIRIVSLTITEGGYFIDPASGRFDAAHPAIVADARDIAASRTVFGMIVAGLMRRRSAGIAPFTVMSCDNIPGNGHVTEDAVAGLASLVDPDLAQWVKENVAFPNAMVDRITPATSDREREILAREFGVTDAWPVFCEPFRQWVLEDRFSAGRPPLEEVGVTLVDDVAPWELMKIRMLNGGHAAIAYPAALMDIHFVHEAMEEPLIRGFLEKLEREEIIPVVPPVPDTKLEDYLALIERRFANPKIGDTIARLCQDGSNRQPKFILPSAADRLKAGGGVKGLSLVSALWCRYCTGTSDSGRTIEPNDASAERLKQAALQARQSPQAFLALSDIFGDMGNVPAFADAFSRNLNAVWEQGARGALKSYLAGKLRPALPEANKYP</sequence>
<organism evidence="5 6">
    <name type="scientific">Neoaquamicrobium sediminum</name>
    <dbReference type="NCBI Taxonomy" id="1849104"/>
    <lineage>
        <taxon>Bacteria</taxon>
        <taxon>Pseudomonadati</taxon>
        <taxon>Pseudomonadota</taxon>
        <taxon>Alphaproteobacteria</taxon>
        <taxon>Hyphomicrobiales</taxon>
        <taxon>Phyllobacteriaceae</taxon>
        <taxon>Neoaquamicrobium</taxon>
    </lineage>
</organism>
<dbReference type="InterPro" id="IPR000669">
    <property type="entry name" value="Mannitol_DH"/>
</dbReference>
<keyword evidence="2" id="KW-0520">NAD</keyword>
<dbReference type="EMBL" id="JAZHFV010000001">
    <property type="protein sequence ID" value="MEX4006192.1"/>
    <property type="molecule type" value="Genomic_DNA"/>
</dbReference>
<dbReference type="SUPFAM" id="SSF48179">
    <property type="entry name" value="6-phosphogluconate dehydrogenase C-terminal domain-like"/>
    <property type="match status" value="1"/>
</dbReference>
<evidence type="ECO:0000313" key="5">
    <source>
        <dbReference type="EMBL" id="MEX4006192.1"/>
    </source>
</evidence>
<evidence type="ECO:0000313" key="6">
    <source>
        <dbReference type="Proteomes" id="UP001559025"/>
    </source>
</evidence>
<dbReference type="PROSITE" id="PS00974">
    <property type="entry name" value="MANNITOL_DHGENASE"/>
    <property type="match status" value="1"/>
</dbReference>
<protein>
    <submittedName>
        <fullName evidence="5">Mannitol dehydrogenase family protein</fullName>
        <ecNumber evidence="5">1.1.1.-</ecNumber>
    </submittedName>
</protein>